<gene>
    <name evidence="2" type="ORF">P0Y55_08250</name>
</gene>
<dbReference type="EMBL" id="CP119317">
    <property type="protein sequence ID" value="WEK56026.1"/>
    <property type="molecule type" value="Genomic_DNA"/>
</dbReference>
<dbReference type="Pfam" id="PF00903">
    <property type="entry name" value="Glyoxalase"/>
    <property type="match status" value="1"/>
</dbReference>
<evidence type="ECO:0000313" key="3">
    <source>
        <dbReference type="Proteomes" id="UP001178662"/>
    </source>
</evidence>
<organism evidence="2 3">
    <name type="scientific">Candidatus Cohnella colombiensis</name>
    <dbReference type="NCBI Taxonomy" id="3121368"/>
    <lineage>
        <taxon>Bacteria</taxon>
        <taxon>Bacillati</taxon>
        <taxon>Bacillota</taxon>
        <taxon>Bacilli</taxon>
        <taxon>Bacillales</taxon>
        <taxon>Paenibacillaceae</taxon>
        <taxon>Cohnella</taxon>
    </lineage>
</organism>
<dbReference type="Gene3D" id="3.10.180.10">
    <property type="entry name" value="2,3-Dihydroxybiphenyl 1,2-Dioxygenase, domain 1"/>
    <property type="match status" value="1"/>
</dbReference>
<dbReference type="AlphaFoldDB" id="A0AA95EZX6"/>
<feature type="domain" description="Glyoxalase/fosfomycin resistance/dioxygenase" evidence="1">
    <location>
        <begin position="22"/>
        <end position="126"/>
    </location>
</feature>
<proteinExistence type="predicted"/>
<accession>A0AA95EZX6</accession>
<dbReference type="Proteomes" id="UP001178662">
    <property type="component" value="Chromosome"/>
</dbReference>
<evidence type="ECO:0000313" key="2">
    <source>
        <dbReference type="EMBL" id="WEK56026.1"/>
    </source>
</evidence>
<dbReference type="SUPFAM" id="SSF54593">
    <property type="entry name" value="Glyoxalase/Bleomycin resistance protein/Dihydroxybiphenyl dioxygenase"/>
    <property type="match status" value="1"/>
</dbReference>
<sequence>MTHINLIESQEVIDLSPIQNQIGTVFIPVKSIENARDWYCDILGLPIEGEILYGHLYIVPMKGTSIVLDSKIYTEDNIFRAPAFHFKTVDIEEAFKYMKEKKVNIVTDIEHNQWFNFKDPDGNLLMVCRC</sequence>
<dbReference type="InterPro" id="IPR029068">
    <property type="entry name" value="Glyas_Bleomycin-R_OHBP_Dase"/>
</dbReference>
<dbReference type="InterPro" id="IPR004360">
    <property type="entry name" value="Glyas_Fos-R_dOase_dom"/>
</dbReference>
<protein>
    <submittedName>
        <fullName evidence="2">VOC family protein</fullName>
    </submittedName>
</protein>
<reference evidence="2" key="1">
    <citation type="submission" date="2023-03" db="EMBL/GenBank/DDBJ databases">
        <title>Andean soil-derived lignocellulolytic bacterial consortium as a source of novel taxa and putative plastic-active enzymes.</title>
        <authorList>
            <person name="Diaz-Garcia L."/>
            <person name="Chuvochina M."/>
            <person name="Feuerriegel G."/>
            <person name="Bunk B."/>
            <person name="Sproer C."/>
            <person name="Streit W.R."/>
            <person name="Rodriguez L.M."/>
            <person name="Overmann J."/>
            <person name="Jimenez D.J."/>
        </authorList>
    </citation>
    <scope>NUCLEOTIDE SEQUENCE</scope>
    <source>
        <strain evidence="2">MAG 2441</strain>
    </source>
</reference>
<name>A0AA95EZX6_9BACL</name>
<evidence type="ECO:0000259" key="1">
    <source>
        <dbReference type="Pfam" id="PF00903"/>
    </source>
</evidence>
<keyword evidence="3" id="KW-1185">Reference proteome</keyword>